<reference evidence="2" key="1">
    <citation type="submission" date="2022-08" db="UniProtKB">
        <authorList>
            <consortium name="EnsemblMetazoa"/>
        </authorList>
    </citation>
    <scope>IDENTIFICATION</scope>
</reference>
<feature type="transmembrane region" description="Helical" evidence="1">
    <location>
        <begin position="28"/>
        <end position="45"/>
    </location>
</feature>
<accession>A0A8W7PUC7</accession>
<dbReference type="Proteomes" id="UP000075882">
    <property type="component" value="Unassembled WGS sequence"/>
</dbReference>
<dbReference type="AlphaFoldDB" id="A0A8W7PUC7"/>
<protein>
    <submittedName>
        <fullName evidence="2">Uncharacterized protein</fullName>
    </submittedName>
</protein>
<keyword evidence="1" id="KW-0472">Membrane</keyword>
<keyword evidence="1" id="KW-0812">Transmembrane</keyword>
<keyword evidence="1" id="KW-1133">Transmembrane helix</keyword>
<organism evidence="2">
    <name type="scientific">Anopheles coluzzii</name>
    <name type="common">African malaria mosquito</name>
    <dbReference type="NCBI Taxonomy" id="1518534"/>
    <lineage>
        <taxon>Eukaryota</taxon>
        <taxon>Metazoa</taxon>
        <taxon>Ecdysozoa</taxon>
        <taxon>Arthropoda</taxon>
        <taxon>Hexapoda</taxon>
        <taxon>Insecta</taxon>
        <taxon>Pterygota</taxon>
        <taxon>Neoptera</taxon>
        <taxon>Endopterygota</taxon>
        <taxon>Diptera</taxon>
        <taxon>Nematocera</taxon>
        <taxon>Culicoidea</taxon>
        <taxon>Culicidae</taxon>
        <taxon>Anophelinae</taxon>
        <taxon>Anopheles</taxon>
    </lineage>
</organism>
<sequence length="207" mass="22537">MSRSRITSGSTVLKLADSRCFSTSVCPPPIASLAAAGLLLLLLLSRTKSNTGSSSASLASGRLRGEIVRHSSMMRRSPASIASYTSSRLCSRASFSNTACCVLTRLSTLRTIWDSLSDSQSVQPRASSASTMPRLHTSLLAFARLPSSTSGAWYRTLPMGKDTYRPPPVMWYRPFTPKSRLTSTLVGSRLRQTSPHRFRWASAASTW</sequence>
<evidence type="ECO:0000256" key="1">
    <source>
        <dbReference type="SAM" id="Phobius"/>
    </source>
</evidence>
<evidence type="ECO:0000313" key="2">
    <source>
        <dbReference type="EnsemblMetazoa" id="ACOM037812-PA.1"/>
    </source>
</evidence>
<dbReference type="EnsemblMetazoa" id="ACOM037812-RA">
    <property type="protein sequence ID" value="ACOM037812-PA.1"/>
    <property type="gene ID" value="ACOM037812"/>
</dbReference>
<proteinExistence type="predicted"/>
<name>A0A8W7PUC7_ANOCL</name>